<organism evidence="2 3">
    <name type="scientific">Prunus persica</name>
    <name type="common">Peach</name>
    <name type="synonym">Amygdalus persica</name>
    <dbReference type="NCBI Taxonomy" id="3760"/>
    <lineage>
        <taxon>Eukaryota</taxon>
        <taxon>Viridiplantae</taxon>
        <taxon>Streptophyta</taxon>
        <taxon>Embryophyta</taxon>
        <taxon>Tracheophyta</taxon>
        <taxon>Spermatophyta</taxon>
        <taxon>Magnoliopsida</taxon>
        <taxon>eudicotyledons</taxon>
        <taxon>Gunneridae</taxon>
        <taxon>Pentapetalae</taxon>
        <taxon>rosids</taxon>
        <taxon>fabids</taxon>
        <taxon>Rosales</taxon>
        <taxon>Rosaceae</taxon>
        <taxon>Amygdaloideae</taxon>
        <taxon>Amygdaleae</taxon>
        <taxon>Prunus</taxon>
    </lineage>
</organism>
<proteinExistence type="predicted"/>
<dbReference type="Gramene" id="ONH96298">
    <property type="protein sequence ID" value="ONH96298"/>
    <property type="gene ID" value="PRUPE_7G119200"/>
</dbReference>
<evidence type="ECO:0000256" key="1">
    <source>
        <dbReference type="SAM" id="MobiDB-lite"/>
    </source>
</evidence>
<evidence type="ECO:0000313" key="2">
    <source>
        <dbReference type="EMBL" id="ONH96298.1"/>
    </source>
</evidence>
<keyword evidence="3" id="KW-1185">Reference proteome</keyword>
<dbReference type="EMBL" id="CM007657">
    <property type="protein sequence ID" value="ONH96298.1"/>
    <property type="molecule type" value="Genomic_DNA"/>
</dbReference>
<feature type="region of interest" description="Disordered" evidence="1">
    <location>
        <begin position="1"/>
        <end position="35"/>
    </location>
</feature>
<dbReference type="AlphaFoldDB" id="A0A251NAC6"/>
<gene>
    <name evidence="2" type="ORF">PRUPE_7G119200</name>
</gene>
<dbReference type="Proteomes" id="UP000006882">
    <property type="component" value="Chromosome G7"/>
</dbReference>
<sequence length="76" mass="8861">MWVGFRIWAPSKESRQNGHRRGNTSGNHGNSKKQKVGPSYFLEIFSNKHRRTDSFFMAALFLESNQNKVYQIKSLN</sequence>
<evidence type="ECO:0000313" key="3">
    <source>
        <dbReference type="Proteomes" id="UP000006882"/>
    </source>
</evidence>
<reference evidence="2 3" key="1">
    <citation type="journal article" date="2013" name="Nat. Genet.">
        <title>The high-quality draft genome of peach (Prunus persica) identifies unique patterns of genetic diversity, domestication and genome evolution.</title>
        <authorList>
            <consortium name="International Peach Genome Initiative"/>
            <person name="Verde I."/>
            <person name="Abbott A.G."/>
            <person name="Scalabrin S."/>
            <person name="Jung S."/>
            <person name="Shu S."/>
            <person name="Marroni F."/>
            <person name="Zhebentyayeva T."/>
            <person name="Dettori M.T."/>
            <person name="Grimwood J."/>
            <person name="Cattonaro F."/>
            <person name="Zuccolo A."/>
            <person name="Rossini L."/>
            <person name="Jenkins J."/>
            <person name="Vendramin E."/>
            <person name="Meisel L.A."/>
            <person name="Decroocq V."/>
            <person name="Sosinski B."/>
            <person name="Prochnik S."/>
            <person name="Mitros T."/>
            <person name="Policriti A."/>
            <person name="Cipriani G."/>
            <person name="Dondini L."/>
            <person name="Ficklin S."/>
            <person name="Goodstein D.M."/>
            <person name="Xuan P."/>
            <person name="Del Fabbro C."/>
            <person name="Aramini V."/>
            <person name="Copetti D."/>
            <person name="Gonzalez S."/>
            <person name="Horner D.S."/>
            <person name="Falchi R."/>
            <person name="Lucas S."/>
            <person name="Mica E."/>
            <person name="Maldonado J."/>
            <person name="Lazzari B."/>
            <person name="Bielenberg D."/>
            <person name="Pirona R."/>
            <person name="Miculan M."/>
            <person name="Barakat A."/>
            <person name="Testolin R."/>
            <person name="Stella A."/>
            <person name="Tartarini S."/>
            <person name="Tonutti P."/>
            <person name="Arus P."/>
            <person name="Orellana A."/>
            <person name="Wells C."/>
            <person name="Main D."/>
            <person name="Vizzotto G."/>
            <person name="Silva H."/>
            <person name="Salamini F."/>
            <person name="Schmutz J."/>
            <person name="Morgante M."/>
            <person name="Rokhsar D.S."/>
        </authorList>
    </citation>
    <scope>NUCLEOTIDE SEQUENCE [LARGE SCALE GENOMIC DNA]</scope>
    <source>
        <strain evidence="3">cv. Nemared</strain>
    </source>
</reference>
<name>A0A251NAC6_PRUPE</name>
<protein>
    <submittedName>
        <fullName evidence="2">Uncharacterized protein</fullName>
    </submittedName>
</protein>
<accession>A0A251NAC6</accession>